<proteinExistence type="predicted"/>
<organism evidence="1 2">
    <name type="scientific">Uruburuella testudinis</name>
    <dbReference type="NCBI Taxonomy" id="1282863"/>
    <lineage>
        <taxon>Bacteria</taxon>
        <taxon>Pseudomonadati</taxon>
        <taxon>Pseudomonadota</taxon>
        <taxon>Betaproteobacteria</taxon>
        <taxon>Neisseriales</taxon>
        <taxon>Neisseriaceae</taxon>
        <taxon>Uruburuella</taxon>
    </lineage>
</organism>
<reference evidence="1 2" key="1">
    <citation type="journal article" date="2022" name="Res Sq">
        <title>Evolution of multicellular longitudinally dividing oral cavity symbionts (Neisseriaceae).</title>
        <authorList>
            <person name="Nyongesa S."/>
            <person name="Weber P."/>
            <person name="Bernet E."/>
            <person name="Pullido F."/>
            <person name="Nieckarz M."/>
            <person name="Delaby M."/>
            <person name="Nieves C."/>
            <person name="Viehboeck T."/>
            <person name="Krause N."/>
            <person name="Rivera-Millot A."/>
            <person name="Nakamura A."/>
            <person name="Vischer N."/>
            <person name="VanNieuwenhze M."/>
            <person name="Brun Y."/>
            <person name="Cava F."/>
            <person name="Bulgheresi S."/>
            <person name="Veyrier F."/>
        </authorList>
    </citation>
    <scope>NUCLEOTIDE SEQUENCE [LARGE SCALE GENOMIC DNA]</scope>
    <source>
        <strain evidence="1 2">CCUG 63373m</strain>
    </source>
</reference>
<dbReference type="RefSeq" id="WP_244783821.1">
    <property type="nucleotide sequence ID" value="NZ_CP091508.1"/>
</dbReference>
<evidence type="ECO:0000313" key="2">
    <source>
        <dbReference type="Proteomes" id="UP000829817"/>
    </source>
</evidence>
<evidence type="ECO:0000313" key="1">
    <source>
        <dbReference type="EMBL" id="UOO80750.1"/>
    </source>
</evidence>
<dbReference type="EMBL" id="CP091508">
    <property type="protein sequence ID" value="UOO80750.1"/>
    <property type="molecule type" value="Genomic_DNA"/>
</dbReference>
<gene>
    <name evidence="1" type="ORF">LVJ83_07065</name>
</gene>
<protein>
    <submittedName>
        <fullName evidence="1">Uncharacterized protein</fullName>
    </submittedName>
</protein>
<accession>A0ABY4DNX1</accession>
<dbReference type="Proteomes" id="UP000829817">
    <property type="component" value="Chromosome"/>
</dbReference>
<keyword evidence="2" id="KW-1185">Reference proteome</keyword>
<name>A0ABY4DNX1_9NEIS</name>
<sequence length="80" mass="7735">MVAAVAGKQAGLGVDGIAAARSFALVEIAGSFPGAAEGDLYSGTGAALFAGLRQRILHAFDIQTAFNIGIDAVGGDGGAA</sequence>